<dbReference type="GO" id="GO:0016787">
    <property type="term" value="F:hydrolase activity"/>
    <property type="evidence" value="ECO:0007669"/>
    <property type="project" value="UniProtKB-KW"/>
</dbReference>
<keyword evidence="3" id="KW-1185">Reference proteome</keyword>
<organism evidence="2 3">
    <name type="scientific">Ponticaulis profundi</name>
    <dbReference type="NCBI Taxonomy" id="2665222"/>
    <lineage>
        <taxon>Bacteria</taxon>
        <taxon>Pseudomonadati</taxon>
        <taxon>Pseudomonadota</taxon>
        <taxon>Alphaproteobacteria</taxon>
        <taxon>Hyphomonadales</taxon>
        <taxon>Hyphomonadaceae</taxon>
        <taxon>Ponticaulis</taxon>
    </lineage>
</organism>
<protein>
    <submittedName>
        <fullName evidence="2">Metallopeptidase</fullName>
        <ecNumber evidence="2">3.4.24.-</ecNumber>
    </submittedName>
</protein>
<sequence length="190" mass="20487">MWFGSAADLAEGASAFFTDAAAPLRNPDHAHLHSASIGFLWTNVSNAKKGRMVIGTAEPGAPQGAMGKWGRAKATLQVTDWFGIVPDFIITLDANWWLQASDAEAYALIEHELYHRAQDRDEYGAPKFNRQTGRPVFTMRGYDIEEFIGVVRHYGADAAGICALIEAAEAEPEIAAVGIAQCCGTCRGAT</sequence>
<dbReference type="Pfam" id="PF18894">
    <property type="entry name" value="PhageMetallopep"/>
    <property type="match status" value="1"/>
</dbReference>
<comment type="caution">
    <text evidence="2">The sequence shown here is derived from an EMBL/GenBank/DDBJ whole genome shotgun (WGS) entry which is preliminary data.</text>
</comment>
<evidence type="ECO:0000313" key="3">
    <source>
        <dbReference type="Proteomes" id="UP001596303"/>
    </source>
</evidence>
<accession>A0ABW1SE19</accession>
<proteinExistence type="predicted"/>
<reference evidence="3" key="1">
    <citation type="journal article" date="2019" name="Int. J. Syst. Evol. Microbiol.">
        <title>The Global Catalogue of Microorganisms (GCM) 10K type strain sequencing project: providing services to taxonomists for standard genome sequencing and annotation.</title>
        <authorList>
            <consortium name="The Broad Institute Genomics Platform"/>
            <consortium name="The Broad Institute Genome Sequencing Center for Infectious Disease"/>
            <person name="Wu L."/>
            <person name="Ma J."/>
        </authorList>
    </citation>
    <scope>NUCLEOTIDE SEQUENCE [LARGE SCALE GENOMIC DNA]</scope>
    <source>
        <strain evidence="3">CGMCC-1.15741</strain>
    </source>
</reference>
<keyword evidence="2" id="KW-0378">Hydrolase</keyword>
<gene>
    <name evidence="2" type="ORF">ACFQDM_15435</name>
</gene>
<dbReference type="EC" id="3.4.24.-" evidence="2"/>
<evidence type="ECO:0000259" key="1">
    <source>
        <dbReference type="Pfam" id="PF18894"/>
    </source>
</evidence>
<dbReference type="InterPro" id="IPR043998">
    <property type="entry name" value="Put_Metallopep"/>
</dbReference>
<name>A0ABW1SE19_9PROT</name>
<dbReference type="RefSeq" id="WP_377380553.1">
    <property type="nucleotide sequence ID" value="NZ_JBHSSW010000037.1"/>
</dbReference>
<feature type="domain" description="Putative phage metallopeptidase" evidence="1">
    <location>
        <begin position="17"/>
        <end position="167"/>
    </location>
</feature>
<evidence type="ECO:0000313" key="2">
    <source>
        <dbReference type="EMBL" id="MFC6199476.1"/>
    </source>
</evidence>
<dbReference type="EMBL" id="JBHSSW010000037">
    <property type="protein sequence ID" value="MFC6199476.1"/>
    <property type="molecule type" value="Genomic_DNA"/>
</dbReference>
<dbReference type="Proteomes" id="UP001596303">
    <property type="component" value="Unassembled WGS sequence"/>
</dbReference>